<sequence length="183" mass="19364">MIKLLVAVDGSDSSLWAVRHAAFLYREGSVAQVVLLNAQAPIEHGRASAYHSLAELRERERKEGEAALARAGAILDDSGVDYVAQIGIGAPASTILNAAQACQCDGIMLGLSAWARVLALAGAGTPAKVMRRSRVPVTLVNAPPHAQVPSEFTVHRPRTSHAHPALVVYPSASLPRCVDRLAH</sequence>
<reference evidence="3" key="1">
    <citation type="submission" date="2017-02" db="EMBL/GenBank/DDBJ databases">
        <title>Complete genome sequence of Cupriavidus necator strain NH9, a 3-chlorobenzoate degrader.</title>
        <authorList>
            <person name="Moriuchi R."/>
            <person name="Dohra H."/>
            <person name="Ogawa N."/>
        </authorList>
    </citation>
    <scope>NUCLEOTIDE SEQUENCE [LARGE SCALE GENOMIC DNA]</scope>
    <source>
        <strain evidence="3">NH9</strain>
    </source>
</reference>
<dbReference type="EMBL" id="CP017758">
    <property type="protein sequence ID" value="AQV96757.1"/>
    <property type="molecule type" value="Genomic_DNA"/>
</dbReference>
<evidence type="ECO:0000313" key="3">
    <source>
        <dbReference type="Proteomes" id="UP000189627"/>
    </source>
</evidence>
<dbReference type="Pfam" id="PF00582">
    <property type="entry name" value="Usp"/>
    <property type="match status" value="1"/>
</dbReference>
<accession>A0A1U9UWH1</accession>
<dbReference type="Gene3D" id="3.40.50.12370">
    <property type="match status" value="1"/>
</dbReference>
<dbReference type="InterPro" id="IPR006016">
    <property type="entry name" value="UspA"/>
</dbReference>
<dbReference type="OrthoDB" id="5512223at2"/>
<dbReference type="AlphaFoldDB" id="A0A1U9UWH1"/>
<protein>
    <submittedName>
        <fullName evidence="2">Universal stress protein</fullName>
    </submittedName>
</protein>
<name>A0A1U9UWH1_CUPNE</name>
<evidence type="ECO:0000259" key="1">
    <source>
        <dbReference type="Pfam" id="PF00582"/>
    </source>
</evidence>
<dbReference type="RefSeq" id="WP_078199187.1">
    <property type="nucleotide sequence ID" value="NZ_CP017758.1"/>
</dbReference>
<dbReference type="Proteomes" id="UP000189627">
    <property type="component" value="Chromosome 2"/>
</dbReference>
<dbReference type="CDD" id="cd00293">
    <property type="entry name" value="USP-like"/>
    <property type="match status" value="1"/>
</dbReference>
<feature type="domain" description="UspA" evidence="1">
    <location>
        <begin position="3"/>
        <end position="140"/>
    </location>
</feature>
<gene>
    <name evidence="2" type="ORF">BJN34_23125</name>
</gene>
<dbReference type="KEGG" id="cuh:BJN34_23125"/>
<dbReference type="SUPFAM" id="SSF52402">
    <property type="entry name" value="Adenine nucleotide alpha hydrolases-like"/>
    <property type="match status" value="1"/>
</dbReference>
<organism evidence="2 3">
    <name type="scientific">Cupriavidus necator</name>
    <name type="common">Alcaligenes eutrophus</name>
    <name type="synonym">Ralstonia eutropha</name>
    <dbReference type="NCBI Taxonomy" id="106590"/>
    <lineage>
        <taxon>Bacteria</taxon>
        <taxon>Pseudomonadati</taxon>
        <taxon>Pseudomonadota</taxon>
        <taxon>Betaproteobacteria</taxon>
        <taxon>Burkholderiales</taxon>
        <taxon>Burkholderiaceae</taxon>
        <taxon>Cupriavidus</taxon>
    </lineage>
</organism>
<evidence type="ECO:0000313" key="2">
    <source>
        <dbReference type="EMBL" id="AQV96757.1"/>
    </source>
</evidence>
<proteinExistence type="predicted"/>